<proteinExistence type="predicted"/>
<reference evidence="1 2" key="1">
    <citation type="submission" date="2015-09" db="EMBL/GenBank/DDBJ databases">
        <title>Genome sequence of the marine flavobacterium Croceitalea dokdonensis DOKDO 023 that contains proton- and sodium-pumping rhodopsins.</title>
        <authorList>
            <person name="Kwon S.-K."/>
            <person name="Lee H.K."/>
            <person name="Kwak M.-J."/>
            <person name="Kim J.F."/>
        </authorList>
    </citation>
    <scope>NUCLEOTIDE SEQUENCE [LARGE SCALE GENOMIC DNA]</scope>
    <source>
        <strain evidence="1 2">DOKDO 023</strain>
    </source>
</reference>
<evidence type="ECO:0000313" key="1">
    <source>
        <dbReference type="EMBL" id="KPM32803.1"/>
    </source>
</evidence>
<name>A0A0P7AVX8_9FLAO</name>
<evidence type="ECO:0000313" key="2">
    <source>
        <dbReference type="Proteomes" id="UP000050280"/>
    </source>
</evidence>
<protein>
    <submittedName>
        <fullName evidence="1">Uncharacterized protein</fullName>
    </submittedName>
</protein>
<keyword evidence="2" id="KW-1185">Reference proteome</keyword>
<gene>
    <name evidence="1" type="ORF">I595_1230</name>
</gene>
<sequence>MRGFGNIITQICFGTSISTNICDRMMMQPSYGISGRY</sequence>
<dbReference type="AlphaFoldDB" id="A0A0P7AVX8"/>
<organism evidence="1 2">
    <name type="scientific">Croceitalea dokdonensis DOKDO 023</name>
    <dbReference type="NCBI Taxonomy" id="1300341"/>
    <lineage>
        <taxon>Bacteria</taxon>
        <taxon>Pseudomonadati</taxon>
        <taxon>Bacteroidota</taxon>
        <taxon>Flavobacteriia</taxon>
        <taxon>Flavobacteriales</taxon>
        <taxon>Flavobacteriaceae</taxon>
        <taxon>Croceitalea</taxon>
    </lineage>
</organism>
<dbReference type="EMBL" id="LDJX01000002">
    <property type="protein sequence ID" value="KPM32803.1"/>
    <property type="molecule type" value="Genomic_DNA"/>
</dbReference>
<comment type="caution">
    <text evidence="1">The sequence shown here is derived from an EMBL/GenBank/DDBJ whole genome shotgun (WGS) entry which is preliminary data.</text>
</comment>
<dbReference type="Proteomes" id="UP000050280">
    <property type="component" value="Unassembled WGS sequence"/>
</dbReference>
<accession>A0A0P7AVX8</accession>